<comment type="similarity">
    <text evidence="7">Belongs to the PINc/VapC protein family.</text>
</comment>
<dbReference type="GO" id="GO:0004518">
    <property type="term" value="F:nuclease activity"/>
    <property type="evidence" value="ECO:0007669"/>
    <property type="project" value="UniProtKB-KW"/>
</dbReference>
<reference evidence="9 10" key="1">
    <citation type="journal article" date="2013" name="Genome Biol. Evol.">
        <title>Genomes of Stigonematalean cyanobacteria (subsection V) and the evolution of oxygenic photosynthesis from prokaryotes to plastids.</title>
        <authorList>
            <person name="Dagan T."/>
            <person name="Roettger M."/>
            <person name="Stucken K."/>
            <person name="Landan G."/>
            <person name="Koch R."/>
            <person name="Major P."/>
            <person name="Gould S.B."/>
            <person name="Goremykin V.V."/>
            <person name="Rippka R."/>
            <person name="Tandeau de Marsac N."/>
            <person name="Gugger M."/>
            <person name="Lockhart P.J."/>
            <person name="Allen J.F."/>
            <person name="Brune I."/>
            <person name="Maus I."/>
            <person name="Puhler A."/>
            <person name="Martin W.F."/>
        </authorList>
    </citation>
    <scope>NUCLEOTIDE SEQUENCE [LARGE SCALE GENOMIC DNA]</scope>
    <source>
        <strain evidence="9 10">PCC 7110</strain>
    </source>
</reference>
<evidence type="ECO:0000256" key="1">
    <source>
        <dbReference type="ARBA" id="ARBA00001946"/>
    </source>
</evidence>
<dbReference type="SUPFAM" id="SSF88723">
    <property type="entry name" value="PIN domain-like"/>
    <property type="match status" value="1"/>
</dbReference>
<evidence type="ECO:0000313" key="10">
    <source>
        <dbReference type="Proteomes" id="UP000076925"/>
    </source>
</evidence>
<evidence type="ECO:0000256" key="6">
    <source>
        <dbReference type="ARBA" id="ARBA00022842"/>
    </source>
</evidence>
<dbReference type="InterPro" id="IPR002716">
    <property type="entry name" value="PIN_dom"/>
</dbReference>
<feature type="domain" description="PIN" evidence="8">
    <location>
        <begin position="2"/>
        <end position="135"/>
    </location>
</feature>
<comment type="cofactor">
    <cofactor evidence="1">
        <name>Mg(2+)</name>
        <dbReference type="ChEBI" id="CHEBI:18420"/>
    </cofactor>
</comment>
<dbReference type="Proteomes" id="UP000076925">
    <property type="component" value="Unassembled WGS sequence"/>
</dbReference>
<keyword evidence="3" id="KW-0540">Nuclease</keyword>
<keyword evidence="5" id="KW-0378">Hydrolase</keyword>
<sequence>MYLLDTNHCSAIILGEPNVIRSVREVGENNLATCVIVQGELTFMMEKSQRQETNLARLAEFLEDIRIYHITEETATIYGKIKADLFKKFAPKDKNKQRKTKIVDLGFDENDIWIAAIALQNNLTVVSKDSDFLRIQQVITFSVESWL</sequence>
<dbReference type="RefSeq" id="WP_017743219.1">
    <property type="nucleotide sequence ID" value="NZ_KQ976354.1"/>
</dbReference>
<evidence type="ECO:0000256" key="3">
    <source>
        <dbReference type="ARBA" id="ARBA00022722"/>
    </source>
</evidence>
<dbReference type="InterPro" id="IPR050556">
    <property type="entry name" value="Type_II_TA_system_RNase"/>
</dbReference>
<dbReference type="PANTHER" id="PTHR33653:SF1">
    <property type="entry name" value="RIBONUCLEASE VAPC2"/>
    <property type="match status" value="1"/>
</dbReference>
<protein>
    <submittedName>
        <fullName evidence="9">Twitching motility protein PilT</fullName>
    </submittedName>
</protein>
<dbReference type="GO" id="GO:0016787">
    <property type="term" value="F:hydrolase activity"/>
    <property type="evidence" value="ECO:0007669"/>
    <property type="project" value="UniProtKB-KW"/>
</dbReference>
<keyword evidence="10" id="KW-1185">Reference proteome</keyword>
<proteinExistence type="inferred from homology"/>
<dbReference type="AlphaFoldDB" id="A0A139WZH5"/>
<dbReference type="PANTHER" id="PTHR33653">
    <property type="entry name" value="RIBONUCLEASE VAPC2"/>
    <property type="match status" value="1"/>
</dbReference>
<dbReference type="Gene3D" id="3.40.50.1010">
    <property type="entry name" value="5'-nuclease"/>
    <property type="match status" value="1"/>
</dbReference>
<evidence type="ECO:0000256" key="4">
    <source>
        <dbReference type="ARBA" id="ARBA00022723"/>
    </source>
</evidence>
<keyword evidence="4" id="KW-0479">Metal-binding</keyword>
<dbReference type="GO" id="GO:0046872">
    <property type="term" value="F:metal ion binding"/>
    <property type="evidence" value="ECO:0007669"/>
    <property type="project" value="UniProtKB-KW"/>
</dbReference>
<keyword evidence="2" id="KW-1277">Toxin-antitoxin system</keyword>
<comment type="caution">
    <text evidence="9">The sequence shown here is derived from an EMBL/GenBank/DDBJ whole genome shotgun (WGS) entry which is preliminary data.</text>
</comment>
<dbReference type="OrthoDB" id="428590at2"/>
<evidence type="ECO:0000256" key="7">
    <source>
        <dbReference type="ARBA" id="ARBA00038093"/>
    </source>
</evidence>
<dbReference type="STRING" id="128403.WA1_04655"/>
<evidence type="ECO:0000313" key="9">
    <source>
        <dbReference type="EMBL" id="KYC37806.1"/>
    </source>
</evidence>
<name>A0A139WZH5_9CYAN</name>
<dbReference type="EMBL" id="ANNX02000045">
    <property type="protein sequence ID" value="KYC37806.1"/>
    <property type="molecule type" value="Genomic_DNA"/>
</dbReference>
<organism evidence="9 10">
    <name type="scientific">Scytonema hofmannii PCC 7110</name>
    <dbReference type="NCBI Taxonomy" id="128403"/>
    <lineage>
        <taxon>Bacteria</taxon>
        <taxon>Bacillati</taxon>
        <taxon>Cyanobacteriota</taxon>
        <taxon>Cyanophyceae</taxon>
        <taxon>Nostocales</taxon>
        <taxon>Scytonemataceae</taxon>
        <taxon>Scytonema</taxon>
    </lineage>
</organism>
<dbReference type="InterPro" id="IPR029060">
    <property type="entry name" value="PIN-like_dom_sf"/>
</dbReference>
<accession>A0A139WZH5</accession>
<evidence type="ECO:0000256" key="5">
    <source>
        <dbReference type="ARBA" id="ARBA00022801"/>
    </source>
</evidence>
<gene>
    <name evidence="9" type="ORF">WA1_04655</name>
</gene>
<keyword evidence="6" id="KW-0460">Magnesium</keyword>
<evidence type="ECO:0000259" key="8">
    <source>
        <dbReference type="Pfam" id="PF01850"/>
    </source>
</evidence>
<evidence type="ECO:0000256" key="2">
    <source>
        <dbReference type="ARBA" id="ARBA00022649"/>
    </source>
</evidence>
<dbReference type="Pfam" id="PF01850">
    <property type="entry name" value="PIN"/>
    <property type="match status" value="1"/>
</dbReference>